<feature type="region of interest" description="Disordered" evidence="1">
    <location>
        <begin position="1"/>
        <end position="198"/>
    </location>
</feature>
<feature type="compositionally biased region" description="Basic and acidic residues" evidence="1">
    <location>
        <begin position="524"/>
        <end position="536"/>
    </location>
</feature>
<comment type="caution">
    <text evidence="2">The sequence shown here is derived from an EMBL/GenBank/DDBJ whole genome shotgun (WGS) entry which is preliminary data.</text>
</comment>
<feature type="compositionally biased region" description="Polar residues" evidence="1">
    <location>
        <begin position="53"/>
        <end position="63"/>
    </location>
</feature>
<evidence type="ECO:0000313" key="3">
    <source>
        <dbReference type="Proteomes" id="UP001498421"/>
    </source>
</evidence>
<feature type="compositionally biased region" description="Basic residues" evidence="1">
    <location>
        <begin position="86"/>
        <end position="95"/>
    </location>
</feature>
<dbReference type="EMBL" id="JAZAVK010000126">
    <property type="protein sequence ID" value="KAK7421021.1"/>
    <property type="molecule type" value="Genomic_DNA"/>
</dbReference>
<organism evidence="2 3">
    <name type="scientific">Neonectria magnoliae</name>
    <dbReference type="NCBI Taxonomy" id="2732573"/>
    <lineage>
        <taxon>Eukaryota</taxon>
        <taxon>Fungi</taxon>
        <taxon>Dikarya</taxon>
        <taxon>Ascomycota</taxon>
        <taxon>Pezizomycotina</taxon>
        <taxon>Sordariomycetes</taxon>
        <taxon>Hypocreomycetidae</taxon>
        <taxon>Hypocreales</taxon>
        <taxon>Nectriaceae</taxon>
        <taxon>Neonectria</taxon>
    </lineage>
</organism>
<protein>
    <submittedName>
        <fullName evidence="2">Uncharacterized protein</fullName>
    </submittedName>
</protein>
<gene>
    <name evidence="2" type="ORF">QQZ08_010142</name>
</gene>
<reference evidence="2 3" key="1">
    <citation type="journal article" date="2025" name="Microbiol. Resour. Announc.">
        <title>Draft genome sequences for Neonectria magnoliae and Neonectria punicea, canker pathogens of Liriodendron tulipifera and Acer saccharum in West Virginia.</title>
        <authorList>
            <person name="Petronek H.M."/>
            <person name="Kasson M.T."/>
            <person name="Metheny A.M."/>
            <person name="Stauder C.M."/>
            <person name="Lovett B."/>
            <person name="Lynch S.C."/>
            <person name="Garnas J.R."/>
            <person name="Kasson L.R."/>
            <person name="Stajich J.E."/>
        </authorList>
    </citation>
    <scope>NUCLEOTIDE SEQUENCE [LARGE SCALE GENOMIC DNA]</scope>
    <source>
        <strain evidence="2 3">NRRL 64651</strain>
    </source>
</reference>
<accession>A0ABR1HKF9</accession>
<name>A0ABR1HKF9_9HYPO</name>
<feature type="region of interest" description="Disordered" evidence="1">
    <location>
        <begin position="467"/>
        <end position="503"/>
    </location>
</feature>
<proteinExistence type="predicted"/>
<evidence type="ECO:0000313" key="2">
    <source>
        <dbReference type="EMBL" id="KAK7421021.1"/>
    </source>
</evidence>
<keyword evidence="3" id="KW-1185">Reference proteome</keyword>
<feature type="compositionally biased region" description="Basic and acidic residues" evidence="1">
    <location>
        <begin position="477"/>
        <end position="495"/>
    </location>
</feature>
<dbReference type="Proteomes" id="UP001498421">
    <property type="component" value="Unassembled WGS sequence"/>
</dbReference>
<feature type="compositionally biased region" description="Low complexity" evidence="1">
    <location>
        <begin position="178"/>
        <end position="195"/>
    </location>
</feature>
<feature type="compositionally biased region" description="Basic and acidic residues" evidence="1">
    <location>
        <begin position="66"/>
        <end position="85"/>
    </location>
</feature>
<feature type="compositionally biased region" description="Polar residues" evidence="1">
    <location>
        <begin position="537"/>
        <end position="547"/>
    </location>
</feature>
<feature type="region of interest" description="Disordered" evidence="1">
    <location>
        <begin position="519"/>
        <end position="586"/>
    </location>
</feature>
<evidence type="ECO:0000256" key="1">
    <source>
        <dbReference type="SAM" id="MobiDB-lite"/>
    </source>
</evidence>
<sequence length="586" mass="65922">MVVLHDPRLSSTKCKSPQKRQRPIELSGDDTQHVTKKHKLYHPSIPPPRFWDNLSQPVLTRNALQELDRRNTTEPRSQHRPESRYRHSRTRRAVAARRETRPLSPQEFLQQSSPADRAQLRRFARHGGPNLKDLRGVRKLPPPIFHISDTNPNKNRQSRKPEMSSSQSSLGRRKRGSRSPSKSNTTPNTTTTRSTGPYDRAFQQHLIDHNIFPDGYEYPDGRVPPEPENIDEIRQALEQPRASLSPSRFSKDEFRKFKRADAHATKESRVTASVIPIIEGDPGDTRCVASDVPFANLDHLTDGSLVCAKPDLYYGARPEQLHPKVRAELSNLVVPSTQDDLPVAPNNFVEVKGPDGSLSVATRQAQYDVTLGSRGLHSLQSFWTEEPRYDNTAHALAWIYHGGHLKAYASHPIQPSTPGAQPGYVMTQIDSWSLTGNYESFRRGAGAYRNGRDWAKKQRDQAIAQANEKTAGLEISVDSHSDVPKMMRKTPRSDTIEASQGPNEDVSLALLYESDTSADELSLDFERPAKRSRSPEKQASTIESTPIQHDPDQRGKDVLPAPKPNAFTDGRRFNLTATNRAQDEEL</sequence>